<reference evidence="1" key="1">
    <citation type="submission" date="2018-03" db="EMBL/GenBank/DDBJ databases">
        <authorList>
            <person name="Guldener U."/>
        </authorList>
    </citation>
    <scope>NUCLEOTIDE SEQUENCE</scope>
</reference>
<accession>A0AAE8M169</accession>
<sequence>MASSTQVARIGLSNGDYLLPGTFGTNYILNAIAGGGSGSTRVLYGEQHRGGTVRRCLTVEQMDEGNSNDSEIWTDGKRLLMSIHVPPGVWTITDEAPGLLCCQIWSKDLRCFGGIKIMLSHPDHLGLRKINNGQAEDTSVQSLVPRVNHNQDFHEHQESGAQKVQSGQRQWTIVKPHEDSLQITSPKNLEAGFFVLIQDEEIYCSDTVTERIKSEFDLDTKRDSLKPVLKATEFLNNLHQRRGF</sequence>
<dbReference type="EMBL" id="ONZP01000061">
    <property type="protein sequence ID" value="SPJ72416.1"/>
    <property type="molecule type" value="Genomic_DNA"/>
</dbReference>
<protein>
    <submittedName>
        <fullName evidence="1">Uncharacterized protein</fullName>
    </submittedName>
</protein>
<gene>
    <name evidence="1" type="ORF">FTOL_02144</name>
</gene>
<dbReference type="AlphaFoldDB" id="A0AAE8M169"/>
<organism evidence="1 2">
    <name type="scientific">Fusarium torulosum</name>
    <dbReference type="NCBI Taxonomy" id="33205"/>
    <lineage>
        <taxon>Eukaryota</taxon>
        <taxon>Fungi</taxon>
        <taxon>Dikarya</taxon>
        <taxon>Ascomycota</taxon>
        <taxon>Pezizomycotina</taxon>
        <taxon>Sordariomycetes</taxon>
        <taxon>Hypocreomycetidae</taxon>
        <taxon>Hypocreales</taxon>
        <taxon>Nectriaceae</taxon>
        <taxon>Fusarium</taxon>
    </lineage>
</organism>
<name>A0AAE8M169_9HYPO</name>
<evidence type="ECO:0000313" key="1">
    <source>
        <dbReference type="EMBL" id="SPJ72416.1"/>
    </source>
</evidence>
<evidence type="ECO:0000313" key="2">
    <source>
        <dbReference type="Proteomes" id="UP001187734"/>
    </source>
</evidence>
<comment type="caution">
    <text evidence="1">The sequence shown here is derived from an EMBL/GenBank/DDBJ whole genome shotgun (WGS) entry which is preliminary data.</text>
</comment>
<dbReference type="Proteomes" id="UP001187734">
    <property type="component" value="Unassembled WGS sequence"/>
</dbReference>
<proteinExistence type="predicted"/>
<keyword evidence="2" id="KW-1185">Reference proteome</keyword>